<dbReference type="Gene3D" id="1.20.272.10">
    <property type="match status" value="1"/>
</dbReference>
<dbReference type="SMART" id="SM00382">
    <property type="entry name" value="AAA"/>
    <property type="match status" value="1"/>
</dbReference>
<dbReference type="GO" id="GO:0005524">
    <property type="term" value="F:ATP binding"/>
    <property type="evidence" value="ECO:0007669"/>
    <property type="project" value="UniProtKB-KW"/>
</dbReference>
<dbReference type="AlphaFoldDB" id="A0A2A4YKZ2"/>
<dbReference type="Proteomes" id="UP000217838">
    <property type="component" value="Unassembled WGS sequence"/>
</dbReference>
<proteinExistence type="inferred from homology"/>
<dbReference type="PANTHER" id="PTHR13779">
    <property type="entry name" value="WERNER HELICASE-INTERACTING PROTEIN 1 FAMILY MEMBER"/>
    <property type="match status" value="1"/>
</dbReference>
<keyword evidence="2" id="KW-0547">Nucleotide-binding</keyword>
<dbReference type="Pfam" id="PF00004">
    <property type="entry name" value="AAA"/>
    <property type="match status" value="1"/>
</dbReference>
<dbReference type="Pfam" id="PF16193">
    <property type="entry name" value="AAA_assoc_2"/>
    <property type="match status" value="1"/>
</dbReference>
<feature type="domain" description="AAA+ ATPase" evidence="4">
    <location>
        <begin position="38"/>
        <end position="155"/>
    </location>
</feature>
<dbReference type="Gene3D" id="1.10.3710.10">
    <property type="entry name" value="DNA polymerase III clamp loader subunits, C-terminal domain"/>
    <property type="match status" value="1"/>
</dbReference>
<organism evidence="5 6">
    <name type="scientific">Aerophobetes bacterium</name>
    <dbReference type="NCBI Taxonomy" id="2030807"/>
    <lineage>
        <taxon>Bacteria</taxon>
        <taxon>Candidatus Aerophobota</taxon>
    </lineage>
</organism>
<dbReference type="GO" id="GO:0000731">
    <property type="term" value="P:DNA synthesis involved in DNA repair"/>
    <property type="evidence" value="ECO:0007669"/>
    <property type="project" value="TreeGrafter"/>
</dbReference>
<dbReference type="InterPro" id="IPR032423">
    <property type="entry name" value="AAA_assoc_2"/>
</dbReference>
<dbReference type="InterPro" id="IPR003593">
    <property type="entry name" value="AAA+_ATPase"/>
</dbReference>
<dbReference type="CDD" id="cd18139">
    <property type="entry name" value="HLD_clamp_RarA"/>
    <property type="match status" value="1"/>
</dbReference>
<reference evidence="6" key="1">
    <citation type="submission" date="2017-08" db="EMBL/GenBank/DDBJ databases">
        <title>A dynamic microbial community with high functional redundancy inhabits the cold, oxic subseafloor aquifer.</title>
        <authorList>
            <person name="Tully B.J."/>
            <person name="Wheat C.G."/>
            <person name="Glazer B.T."/>
            <person name="Huber J.A."/>
        </authorList>
    </citation>
    <scope>NUCLEOTIDE SEQUENCE [LARGE SCALE GENOMIC DNA]</scope>
</reference>
<dbReference type="CDD" id="cd00009">
    <property type="entry name" value="AAA"/>
    <property type="match status" value="1"/>
</dbReference>
<name>A0A2A4YKZ2_UNCAE</name>
<dbReference type="SUPFAM" id="SSF52540">
    <property type="entry name" value="P-loop containing nucleoside triphosphate hydrolases"/>
    <property type="match status" value="1"/>
</dbReference>
<dbReference type="Pfam" id="PF12002">
    <property type="entry name" value="MgsA_C"/>
    <property type="match status" value="1"/>
</dbReference>
<dbReference type="GO" id="GO:0017116">
    <property type="term" value="F:single-stranded DNA helicase activity"/>
    <property type="evidence" value="ECO:0007669"/>
    <property type="project" value="TreeGrafter"/>
</dbReference>
<evidence type="ECO:0000313" key="5">
    <source>
        <dbReference type="EMBL" id="PCI95488.1"/>
    </source>
</evidence>
<dbReference type="InterPro" id="IPR021886">
    <property type="entry name" value="MgsA_C"/>
</dbReference>
<dbReference type="GO" id="GO:0003677">
    <property type="term" value="F:DNA binding"/>
    <property type="evidence" value="ECO:0007669"/>
    <property type="project" value="InterPro"/>
</dbReference>
<dbReference type="InterPro" id="IPR008921">
    <property type="entry name" value="DNA_pol3_clamp-load_cplx_C"/>
</dbReference>
<keyword evidence="3" id="KW-0067">ATP-binding</keyword>
<protein>
    <submittedName>
        <fullName evidence="5">AAA family ATPase</fullName>
    </submittedName>
</protein>
<comment type="similarity">
    <text evidence="1">Belongs to the AAA ATPase family. RarA/MGS1/WRNIP1 subfamily.</text>
</comment>
<dbReference type="InterPro" id="IPR003959">
    <property type="entry name" value="ATPase_AAA_core"/>
</dbReference>
<dbReference type="GO" id="GO:0016887">
    <property type="term" value="F:ATP hydrolysis activity"/>
    <property type="evidence" value="ECO:0007669"/>
    <property type="project" value="InterPro"/>
</dbReference>
<dbReference type="PANTHER" id="PTHR13779:SF7">
    <property type="entry name" value="ATPASE WRNIP1"/>
    <property type="match status" value="1"/>
</dbReference>
<dbReference type="GO" id="GO:0006261">
    <property type="term" value="P:DNA-templated DNA replication"/>
    <property type="evidence" value="ECO:0007669"/>
    <property type="project" value="TreeGrafter"/>
</dbReference>
<comment type="caution">
    <text evidence="5">The sequence shown here is derived from an EMBL/GenBank/DDBJ whole genome shotgun (WGS) entry which is preliminary data.</text>
</comment>
<dbReference type="SUPFAM" id="SSF48019">
    <property type="entry name" value="post-AAA+ oligomerization domain-like"/>
    <property type="match status" value="1"/>
</dbReference>
<dbReference type="EMBL" id="NVUU01000017">
    <property type="protein sequence ID" value="PCI95488.1"/>
    <property type="molecule type" value="Genomic_DNA"/>
</dbReference>
<dbReference type="Gene3D" id="1.10.8.60">
    <property type="match status" value="1"/>
</dbReference>
<accession>A0A2A4YKZ2</accession>
<sequence>MTLPLYETLRPNELNQIVGQDHLVGTKGLITGIIASKNPMSLLLWGPPGCGKTTIARLYIKSFDAETLSISPVSHSIQDIKKLLETRKKTPLLAQRPLIVFVDEIHRFNKAQQDVFLPHLENGSLLLIGATTENPSFSINDALLSRLQVLTLQPLQNTHMQQIIERCCTSYNLQITDDAKKMIIHASSKDARHLCNLLQNCKLFENGPITPEVLEAITNKRFPRYDKNADEHYNCISCFHKSIRSSDADASLYYLARMLGAGEEPEFLARRMLRMASEDIGLADPNATRVAMDAWDTYKRLGSPEGELALAQCAIYLALSPKSNASYVAYKKSLQHARETSTEPLPKHLLNSPTKFMKKEGYGKGYVYDHDTEEGCSSQRCFPDNVEEVSYYSPKERGFERDMKKRLSYFKQIKKNLRLNLNRR</sequence>
<evidence type="ECO:0000313" key="6">
    <source>
        <dbReference type="Proteomes" id="UP000217838"/>
    </source>
</evidence>
<evidence type="ECO:0000256" key="1">
    <source>
        <dbReference type="ARBA" id="ARBA00008959"/>
    </source>
</evidence>
<dbReference type="InterPro" id="IPR027417">
    <property type="entry name" value="P-loop_NTPase"/>
</dbReference>
<evidence type="ECO:0000259" key="4">
    <source>
        <dbReference type="SMART" id="SM00382"/>
    </source>
</evidence>
<gene>
    <name evidence="5" type="ORF">COB11_02055</name>
</gene>
<dbReference type="InterPro" id="IPR051314">
    <property type="entry name" value="AAA_ATPase_RarA/MGS1/WRNIP1"/>
</dbReference>
<evidence type="ECO:0000256" key="3">
    <source>
        <dbReference type="ARBA" id="ARBA00022840"/>
    </source>
</evidence>
<dbReference type="GO" id="GO:0008047">
    <property type="term" value="F:enzyme activator activity"/>
    <property type="evidence" value="ECO:0007669"/>
    <property type="project" value="TreeGrafter"/>
</dbReference>
<dbReference type="FunFam" id="1.20.272.10:FF:000001">
    <property type="entry name" value="Putative AAA family ATPase"/>
    <property type="match status" value="1"/>
</dbReference>
<dbReference type="Gene3D" id="3.40.50.300">
    <property type="entry name" value="P-loop containing nucleotide triphosphate hydrolases"/>
    <property type="match status" value="1"/>
</dbReference>
<evidence type="ECO:0000256" key="2">
    <source>
        <dbReference type="ARBA" id="ARBA00022741"/>
    </source>
</evidence>